<feature type="transmembrane region" description="Helical" evidence="1">
    <location>
        <begin position="271"/>
        <end position="295"/>
    </location>
</feature>
<dbReference type="InterPro" id="IPR027948">
    <property type="entry name" value="DUF4436"/>
</dbReference>
<evidence type="ECO:0008006" key="4">
    <source>
        <dbReference type="Google" id="ProtNLM"/>
    </source>
</evidence>
<accession>A0A1Y2CWK0</accession>
<dbReference type="EMBL" id="MCGO01000005">
    <property type="protein sequence ID" value="ORY51413.1"/>
    <property type="molecule type" value="Genomic_DNA"/>
</dbReference>
<dbReference type="Pfam" id="PF14494">
    <property type="entry name" value="DUF4436"/>
    <property type="match status" value="1"/>
</dbReference>
<protein>
    <recommendedName>
        <fullName evidence="4">DUF4436 domain-containing protein</fullName>
    </recommendedName>
</protein>
<reference evidence="2 3" key="1">
    <citation type="submission" date="2016-07" db="EMBL/GenBank/DDBJ databases">
        <title>Pervasive Adenine N6-methylation of Active Genes in Fungi.</title>
        <authorList>
            <consortium name="DOE Joint Genome Institute"/>
            <person name="Mondo S.J."/>
            <person name="Dannebaum R.O."/>
            <person name="Kuo R.C."/>
            <person name="Labutti K."/>
            <person name="Haridas S."/>
            <person name="Kuo A."/>
            <person name="Salamov A."/>
            <person name="Ahrendt S.R."/>
            <person name="Lipzen A."/>
            <person name="Sullivan W."/>
            <person name="Andreopoulos W.B."/>
            <person name="Clum A."/>
            <person name="Lindquist E."/>
            <person name="Daum C."/>
            <person name="Ramamoorthy G.K."/>
            <person name="Gryganskyi A."/>
            <person name="Culley D."/>
            <person name="Magnuson J.K."/>
            <person name="James T.Y."/>
            <person name="O'Malley M.A."/>
            <person name="Stajich J.E."/>
            <person name="Spatafora J.W."/>
            <person name="Visel A."/>
            <person name="Grigoriev I.V."/>
        </authorList>
    </citation>
    <scope>NUCLEOTIDE SEQUENCE [LARGE SCALE GENOMIC DNA]</scope>
    <source>
        <strain evidence="2 3">JEL800</strain>
    </source>
</reference>
<organism evidence="2 3">
    <name type="scientific">Rhizoclosmatium globosum</name>
    <dbReference type="NCBI Taxonomy" id="329046"/>
    <lineage>
        <taxon>Eukaryota</taxon>
        <taxon>Fungi</taxon>
        <taxon>Fungi incertae sedis</taxon>
        <taxon>Chytridiomycota</taxon>
        <taxon>Chytridiomycota incertae sedis</taxon>
        <taxon>Chytridiomycetes</taxon>
        <taxon>Chytridiales</taxon>
        <taxon>Chytriomycetaceae</taxon>
        <taxon>Rhizoclosmatium</taxon>
    </lineage>
</organism>
<name>A0A1Y2CWK0_9FUNG</name>
<gene>
    <name evidence="2" type="ORF">BCR33DRAFT_780392</name>
</gene>
<keyword evidence="1" id="KW-0812">Transmembrane</keyword>
<evidence type="ECO:0000313" key="3">
    <source>
        <dbReference type="Proteomes" id="UP000193642"/>
    </source>
</evidence>
<comment type="caution">
    <text evidence="2">The sequence shown here is derived from an EMBL/GenBank/DDBJ whole genome shotgun (WGS) entry which is preliminary data.</text>
</comment>
<dbReference type="STRING" id="329046.A0A1Y2CWK0"/>
<evidence type="ECO:0000313" key="2">
    <source>
        <dbReference type="EMBL" id="ORY51413.1"/>
    </source>
</evidence>
<dbReference type="AlphaFoldDB" id="A0A1Y2CWK0"/>
<keyword evidence="3" id="KW-1185">Reference proteome</keyword>
<proteinExistence type="predicted"/>
<keyword evidence="1" id="KW-1133">Transmembrane helix</keyword>
<feature type="transmembrane region" description="Helical" evidence="1">
    <location>
        <begin position="218"/>
        <end position="240"/>
    </location>
</feature>
<dbReference type="OrthoDB" id="2111565at2759"/>
<sequence>MPLNPKQKLVALSATLFVLLAIVVGGLTAIGVNSKKSSDGRVNYYVDSNSNLTLAAVTYDKTQTFAQIEATMFSIDIPKNEAKLMLKFELFGKLDAASDPKQTLHSTLYYQSPYNINLTVGTTILSFPANRPLIPQSVTLMIDGDINTYPFDSLNIGYVVYGSYGLPGKPSEPLAINLIQDGVPTGFQVSYNAILDQLDNTEILAVGSITRTATIRTIAIFFALLMWGLAISSAIFTVGVYVFEKEVLAPAIGFEIALLFSMPAVRNAMPLAPPVGCLIDQMVLVWVMMILALFFRQNQYASI</sequence>
<keyword evidence="1" id="KW-0472">Membrane</keyword>
<dbReference type="Proteomes" id="UP000193642">
    <property type="component" value="Unassembled WGS sequence"/>
</dbReference>
<evidence type="ECO:0000256" key="1">
    <source>
        <dbReference type="SAM" id="Phobius"/>
    </source>
</evidence>